<dbReference type="InterPro" id="IPR037401">
    <property type="entry name" value="SnoaL-like"/>
</dbReference>
<keyword evidence="3" id="KW-1185">Reference proteome</keyword>
<name>A0ABN2NF65_9PSEU</name>
<evidence type="ECO:0000313" key="3">
    <source>
        <dbReference type="Proteomes" id="UP001500449"/>
    </source>
</evidence>
<dbReference type="SUPFAM" id="SSF54427">
    <property type="entry name" value="NTF2-like"/>
    <property type="match status" value="1"/>
</dbReference>
<feature type="domain" description="SnoaL-like" evidence="1">
    <location>
        <begin position="7"/>
        <end position="112"/>
    </location>
</feature>
<protein>
    <recommendedName>
        <fullName evidence="1">SnoaL-like domain-containing protein</fullName>
    </recommendedName>
</protein>
<comment type="caution">
    <text evidence="2">The sequence shown here is derived from an EMBL/GenBank/DDBJ whole genome shotgun (WGS) entry which is preliminary data.</text>
</comment>
<dbReference type="Pfam" id="PF12680">
    <property type="entry name" value="SnoaL_2"/>
    <property type="match status" value="1"/>
</dbReference>
<gene>
    <name evidence="2" type="ORF">GCM10009836_53790</name>
</gene>
<dbReference type="EMBL" id="BAAAQK010000022">
    <property type="protein sequence ID" value="GAA1866628.1"/>
    <property type="molecule type" value="Genomic_DNA"/>
</dbReference>
<dbReference type="Proteomes" id="UP001500449">
    <property type="component" value="Unassembled WGS sequence"/>
</dbReference>
<reference evidence="2 3" key="1">
    <citation type="journal article" date="2019" name="Int. J. Syst. Evol. Microbiol.">
        <title>The Global Catalogue of Microorganisms (GCM) 10K type strain sequencing project: providing services to taxonomists for standard genome sequencing and annotation.</title>
        <authorList>
            <consortium name="The Broad Institute Genomics Platform"/>
            <consortium name="The Broad Institute Genome Sequencing Center for Infectious Disease"/>
            <person name="Wu L."/>
            <person name="Ma J."/>
        </authorList>
    </citation>
    <scope>NUCLEOTIDE SEQUENCE [LARGE SCALE GENOMIC DNA]</scope>
    <source>
        <strain evidence="2 3">JCM 16009</strain>
    </source>
</reference>
<organism evidence="2 3">
    <name type="scientific">Pseudonocardia ailaonensis</name>
    <dbReference type="NCBI Taxonomy" id="367279"/>
    <lineage>
        <taxon>Bacteria</taxon>
        <taxon>Bacillati</taxon>
        <taxon>Actinomycetota</taxon>
        <taxon>Actinomycetes</taxon>
        <taxon>Pseudonocardiales</taxon>
        <taxon>Pseudonocardiaceae</taxon>
        <taxon>Pseudonocardia</taxon>
    </lineage>
</organism>
<dbReference type="RefSeq" id="WP_344422881.1">
    <property type="nucleotide sequence ID" value="NZ_BAAAQK010000022.1"/>
</dbReference>
<accession>A0ABN2NF65</accession>
<evidence type="ECO:0000259" key="1">
    <source>
        <dbReference type="Pfam" id="PF12680"/>
    </source>
</evidence>
<dbReference type="InterPro" id="IPR032710">
    <property type="entry name" value="NTF2-like_dom_sf"/>
</dbReference>
<evidence type="ECO:0000313" key="2">
    <source>
        <dbReference type="EMBL" id="GAA1866628.1"/>
    </source>
</evidence>
<sequence length="135" mass="14459">MEPAVLVDRYLQLCERRELAAAGALLTDDARLVFPGAEGGTVHHDLPSVVAASAGLYRRVGKPERHYAVATGGGPTVVTCRGTLAGEWLDGSPFSGIRFVDVFVLDGDRIAEQHVYNDLALAAPARRPHPLESSR</sequence>
<dbReference type="Gene3D" id="3.10.450.50">
    <property type="match status" value="1"/>
</dbReference>
<proteinExistence type="predicted"/>